<dbReference type="RefSeq" id="WP_203879295.1">
    <property type="nucleotide sequence ID" value="NZ_BOOK01000061.1"/>
</dbReference>
<keyword evidence="2" id="KW-1185">Reference proteome</keyword>
<accession>A0A8J3WXQ3</accession>
<comment type="caution">
    <text evidence="1">The sequence shown here is derived from an EMBL/GenBank/DDBJ whole genome shotgun (WGS) entry which is preliminary data.</text>
</comment>
<dbReference type="EMBL" id="BOOK01000061">
    <property type="protein sequence ID" value="GII05063.1"/>
    <property type="molecule type" value="Genomic_DNA"/>
</dbReference>
<organism evidence="1 2">
    <name type="scientific">Planobispora takensis</name>
    <dbReference type="NCBI Taxonomy" id="1367882"/>
    <lineage>
        <taxon>Bacteria</taxon>
        <taxon>Bacillati</taxon>
        <taxon>Actinomycetota</taxon>
        <taxon>Actinomycetes</taxon>
        <taxon>Streptosporangiales</taxon>
        <taxon>Streptosporangiaceae</taxon>
        <taxon>Planobispora</taxon>
    </lineage>
</organism>
<sequence length="130" mass="14540">MDDAADPYTLVEELRMLPEEWLADLVREVFERRRPRDGEDGAVGDRCFLAVGDRCFLAVSSRSRDARTGTWTGEVEYTAVAHPDRDHYDDPTGTGWGFVQSGACGRCRVRLTSSHKNVRCPVCDGPAYLT</sequence>
<proteinExistence type="predicted"/>
<name>A0A8J3WXQ3_9ACTN</name>
<reference evidence="1" key="1">
    <citation type="submission" date="2021-01" db="EMBL/GenBank/DDBJ databases">
        <title>Whole genome shotgun sequence of Planobispora takensis NBRC 109077.</title>
        <authorList>
            <person name="Komaki H."/>
            <person name="Tamura T."/>
        </authorList>
    </citation>
    <scope>NUCLEOTIDE SEQUENCE</scope>
    <source>
        <strain evidence="1">NBRC 109077</strain>
    </source>
</reference>
<protein>
    <submittedName>
        <fullName evidence="1">Uncharacterized protein</fullName>
    </submittedName>
</protein>
<gene>
    <name evidence="1" type="ORF">Pta02_70710</name>
</gene>
<evidence type="ECO:0000313" key="2">
    <source>
        <dbReference type="Proteomes" id="UP000634476"/>
    </source>
</evidence>
<evidence type="ECO:0000313" key="1">
    <source>
        <dbReference type="EMBL" id="GII05063.1"/>
    </source>
</evidence>
<dbReference type="AlphaFoldDB" id="A0A8J3WXQ3"/>
<dbReference type="Proteomes" id="UP000634476">
    <property type="component" value="Unassembled WGS sequence"/>
</dbReference>